<dbReference type="HOGENOM" id="CLU_2072490_0_0_1"/>
<evidence type="ECO:0000313" key="2">
    <source>
        <dbReference type="EMBL" id="EER41043.1"/>
    </source>
</evidence>
<gene>
    <name evidence="2" type="ORF">HCDG_04689</name>
</gene>
<name>C6HFG6_AJECH</name>
<sequence>MDGRGVTTFHIVIIDDYIIISFNLPRSARSPAPQATIAHKQRRLAETISPPKNEGLSTPRSKKPWKHEKLCSRFPIVPSSHRTFIPASLSYMQRVTSMAVNDTEILQAHARDGAWHKA</sequence>
<dbReference type="Proteomes" id="UP000002624">
    <property type="component" value="Unassembled WGS sequence"/>
</dbReference>
<reference evidence="3" key="1">
    <citation type="submission" date="2009-05" db="EMBL/GenBank/DDBJ databases">
        <title>The genome sequence of Ajellomyces capsulatus strain H143.</title>
        <authorList>
            <person name="Champion M."/>
            <person name="Cuomo C.A."/>
            <person name="Ma L.-J."/>
            <person name="Henn M.R."/>
            <person name="Sil A."/>
            <person name="Goldman B."/>
            <person name="Young S.K."/>
            <person name="Kodira C.D."/>
            <person name="Zeng Q."/>
            <person name="Koehrsen M."/>
            <person name="Alvarado L."/>
            <person name="Berlin A.M."/>
            <person name="Borenstein D."/>
            <person name="Chen Z."/>
            <person name="Engels R."/>
            <person name="Freedman E."/>
            <person name="Gellesch M."/>
            <person name="Goldberg J."/>
            <person name="Griggs A."/>
            <person name="Gujja S."/>
            <person name="Heiman D.I."/>
            <person name="Hepburn T.A."/>
            <person name="Howarth C."/>
            <person name="Jen D."/>
            <person name="Larson L."/>
            <person name="Lewis B."/>
            <person name="Mehta T."/>
            <person name="Park D."/>
            <person name="Pearson M."/>
            <person name="Roberts A."/>
            <person name="Saif S."/>
            <person name="Shea T.D."/>
            <person name="Shenoy N."/>
            <person name="Sisk P."/>
            <person name="Stolte C."/>
            <person name="Sykes S."/>
            <person name="Walk T."/>
            <person name="White J."/>
            <person name="Yandava C."/>
            <person name="Klein B."/>
            <person name="McEwen J.G."/>
            <person name="Puccia R."/>
            <person name="Goldman G.H."/>
            <person name="Felipe M.S."/>
            <person name="Nino-Vega G."/>
            <person name="San-Blas G."/>
            <person name="Taylor J.W."/>
            <person name="Mendoza L."/>
            <person name="Galagan J.E."/>
            <person name="Nusbaum C."/>
            <person name="Birren B.W."/>
        </authorList>
    </citation>
    <scope>NUCLEOTIDE SEQUENCE [LARGE SCALE GENOMIC DNA]</scope>
    <source>
        <strain evidence="3">H143</strain>
    </source>
</reference>
<dbReference type="AlphaFoldDB" id="C6HFG6"/>
<feature type="region of interest" description="Disordered" evidence="1">
    <location>
        <begin position="28"/>
        <end position="64"/>
    </location>
</feature>
<organism evidence="2 3">
    <name type="scientific">Ajellomyces capsulatus (strain H143)</name>
    <name type="common">Darling's disease fungus</name>
    <name type="synonym">Histoplasma capsulatum</name>
    <dbReference type="NCBI Taxonomy" id="544712"/>
    <lineage>
        <taxon>Eukaryota</taxon>
        <taxon>Fungi</taxon>
        <taxon>Dikarya</taxon>
        <taxon>Ascomycota</taxon>
        <taxon>Pezizomycotina</taxon>
        <taxon>Eurotiomycetes</taxon>
        <taxon>Eurotiomycetidae</taxon>
        <taxon>Onygenales</taxon>
        <taxon>Ajellomycetaceae</taxon>
        <taxon>Histoplasma</taxon>
    </lineage>
</organism>
<evidence type="ECO:0000256" key="1">
    <source>
        <dbReference type="SAM" id="MobiDB-lite"/>
    </source>
</evidence>
<protein>
    <submittedName>
        <fullName evidence="2">Uncharacterized protein</fullName>
    </submittedName>
</protein>
<accession>C6HFG6</accession>
<evidence type="ECO:0000313" key="3">
    <source>
        <dbReference type="Proteomes" id="UP000002624"/>
    </source>
</evidence>
<dbReference type="VEuPathDB" id="FungiDB:HCDG_04689"/>
<proteinExistence type="predicted"/>
<dbReference type="EMBL" id="GG692424">
    <property type="protein sequence ID" value="EER41043.1"/>
    <property type="molecule type" value="Genomic_DNA"/>
</dbReference>